<proteinExistence type="predicted"/>
<dbReference type="Proteomes" id="UP000645217">
    <property type="component" value="Unassembled WGS sequence"/>
</dbReference>
<organism evidence="1 2">
    <name type="scientific">Sphaerisporangium melleum</name>
    <dbReference type="NCBI Taxonomy" id="321316"/>
    <lineage>
        <taxon>Bacteria</taxon>
        <taxon>Bacillati</taxon>
        <taxon>Actinomycetota</taxon>
        <taxon>Actinomycetes</taxon>
        <taxon>Streptosporangiales</taxon>
        <taxon>Streptosporangiaceae</taxon>
        <taxon>Sphaerisporangium</taxon>
    </lineage>
</organism>
<sequence>MVRRQAELLEQTYPAWKIEPMCDAEGIPRGWKATRLVPLTHSEQVSGLISDIARDDVPDLVMALAVQDEIGHRTGYTIGRRNRSTISTP</sequence>
<protein>
    <submittedName>
        <fullName evidence="1">Uncharacterized protein</fullName>
    </submittedName>
</protein>
<evidence type="ECO:0000313" key="1">
    <source>
        <dbReference type="EMBL" id="GGK92073.1"/>
    </source>
</evidence>
<evidence type="ECO:0000313" key="2">
    <source>
        <dbReference type="Proteomes" id="UP000645217"/>
    </source>
</evidence>
<dbReference type="EMBL" id="BMNT01000020">
    <property type="protein sequence ID" value="GGK92073.1"/>
    <property type="molecule type" value="Genomic_DNA"/>
</dbReference>
<keyword evidence="2" id="KW-1185">Reference proteome</keyword>
<reference evidence="1" key="2">
    <citation type="submission" date="2020-09" db="EMBL/GenBank/DDBJ databases">
        <authorList>
            <person name="Sun Q."/>
            <person name="Ohkuma M."/>
        </authorList>
    </citation>
    <scope>NUCLEOTIDE SEQUENCE</scope>
    <source>
        <strain evidence="1">JCM 13064</strain>
    </source>
</reference>
<gene>
    <name evidence="1" type="ORF">GCM10007964_38370</name>
</gene>
<accession>A0A917R6T7</accession>
<comment type="caution">
    <text evidence="1">The sequence shown here is derived from an EMBL/GenBank/DDBJ whole genome shotgun (WGS) entry which is preliminary data.</text>
</comment>
<name>A0A917R6T7_9ACTN</name>
<dbReference type="AlphaFoldDB" id="A0A917R6T7"/>
<reference evidence="1" key="1">
    <citation type="journal article" date="2014" name="Int. J. Syst. Evol. Microbiol.">
        <title>Complete genome sequence of Corynebacterium casei LMG S-19264T (=DSM 44701T), isolated from a smear-ripened cheese.</title>
        <authorList>
            <consortium name="US DOE Joint Genome Institute (JGI-PGF)"/>
            <person name="Walter F."/>
            <person name="Albersmeier A."/>
            <person name="Kalinowski J."/>
            <person name="Ruckert C."/>
        </authorList>
    </citation>
    <scope>NUCLEOTIDE SEQUENCE</scope>
    <source>
        <strain evidence="1">JCM 13064</strain>
    </source>
</reference>